<evidence type="ECO:0000313" key="2">
    <source>
        <dbReference type="Proteomes" id="UP001148786"/>
    </source>
</evidence>
<keyword evidence="2" id="KW-1185">Reference proteome</keyword>
<comment type="caution">
    <text evidence="1">The sequence shown here is derived from an EMBL/GenBank/DDBJ whole genome shotgun (WGS) entry which is preliminary data.</text>
</comment>
<proteinExistence type="predicted"/>
<organism evidence="1 2">
    <name type="scientific">Agrocybe chaxingu</name>
    <dbReference type="NCBI Taxonomy" id="84603"/>
    <lineage>
        <taxon>Eukaryota</taxon>
        <taxon>Fungi</taxon>
        <taxon>Dikarya</taxon>
        <taxon>Basidiomycota</taxon>
        <taxon>Agaricomycotina</taxon>
        <taxon>Agaricomycetes</taxon>
        <taxon>Agaricomycetidae</taxon>
        <taxon>Agaricales</taxon>
        <taxon>Agaricineae</taxon>
        <taxon>Strophariaceae</taxon>
        <taxon>Agrocybe</taxon>
    </lineage>
</organism>
<dbReference type="OrthoDB" id="265717at2759"/>
<dbReference type="AlphaFoldDB" id="A0A9W8K575"/>
<sequence length="395" mass="45299">MRSLSRICRGQTSGLLTSCSTPRILAEDRIGDVMDLITPDFFWNPNNRLFEQVVESFPEEFVLGCYHRVIARVTGPNYRKAGHDDWMTCFRFVSLIIGHSPPLCFLFLANKSLYWMVHGFRKQLSQHAAVNGRDAYVKFYPSLMHTARASFSDSHTWIPQAIKARLLPLMLKSSPHLKASTLSNPNSTHSRLHTPSSLATVLHRLRAKDRDVPERMKEVYFHLSTNLIHQEVLRCTMKAMRYLRKKFDNIESAVKVLEYISAADWVEHREECERNTTEKSKGKVLEADERSTTFIENHTSYLLKTRNFTQMALAYQMANPRTPSHMIVADPDYTNSPPTLSVKSALKYTGYDNFENIITDASENPGEGQVAHISVPFIHGKPERILTILYEDFVD</sequence>
<reference evidence="1" key="1">
    <citation type="submission" date="2022-07" db="EMBL/GenBank/DDBJ databases">
        <title>Genome Sequence of Agrocybe chaxingu.</title>
        <authorList>
            <person name="Buettner E."/>
        </authorList>
    </citation>
    <scope>NUCLEOTIDE SEQUENCE</scope>
    <source>
        <strain evidence="1">MP-N11</strain>
    </source>
</reference>
<accession>A0A9W8K575</accession>
<dbReference type="EMBL" id="JANKHO010000279">
    <property type="protein sequence ID" value="KAJ3512127.1"/>
    <property type="molecule type" value="Genomic_DNA"/>
</dbReference>
<protein>
    <submittedName>
        <fullName evidence="1">Uncharacterized protein</fullName>
    </submittedName>
</protein>
<gene>
    <name evidence="1" type="ORF">NLJ89_g3701</name>
</gene>
<dbReference type="Proteomes" id="UP001148786">
    <property type="component" value="Unassembled WGS sequence"/>
</dbReference>
<evidence type="ECO:0000313" key="1">
    <source>
        <dbReference type="EMBL" id="KAJ3512127.1"/>
    </source>
</evidence>
<name>A0A9W8K575_9AGAR</name>